<dbReference type="InterPro" id="IPR001173">
    <property type="entry name" value="Glyco_trans_2-like"/>
</dbReference>
<gene>
    <name evidence="3" type="ORF">DXC17_10715</name>
</gene>
<comment type="caution">
    <text evidence="3">The sequence shown here is derived from an EMBL/GenBank/DDBJ whole genome shotgun (WGS) entry which is preliminary data.</text>
</comment>
<dbReference type="RefSeq" id="WP_117748095.1">
    <property type="nucleotide sequence ID" value="NZ_JBGKGL010000001.1"/>
</dbReference>
<accession>A0A3E4W8G5</accession>
<dbReference type="EMBL" id="QSTF01000028">
    <property type="protein sequence ID" value="RGM38501.1"/>
    <property type="molecule type" value="Genomic_DNA"/>
</dbReference>
<dbReference type="AlphaFoldDB" id="A0A3E4W8G5"/>
<organism evidence="3 4">
    <name type="scientific">Phocaeicola plebeius</name>
    <dbReference type="NCBI Taxonomy" id="310297"/>
    <lineage>
        <taxon>Bacteria</taxon>
        <taxon>Pseudomonadati</taxon>
        <taxon>Bacteroidota</taxon>
        <taxon>Bacteroidia</taxon>
        <taxon>Bacteroidales</taxon>
        <taxon>Bacteroidaceae</taxon>
        <taxon>Phocaeicola</taxon>
    </lineage>
</organism>
<feature type="coiled-coil region" evidence="1">
    <location>
        <begin position="44"/>
        <end position="71"/>
    </location>
</feature>
<protein>
    <submittedName>
        <fullName evidence="3">Glycosyltransferase family 2 protein</fullName>
    </submittedName>
</protein>
<evidence type="ECO:0000313" key="4">
    <source>
        <dbReference type="Proteomes" id="UP000260780"/>
    </source>
</evidence>
<name>A0A3E4W8G5_9BACT</name>
<reference evidence="3 4" key="1">
    <citation type="submission" date="2018-08" db="EMBL/GenBank/DDBJ databases">
        <title>A genome reference for cultivated species of the human gut microbiota.</title>
        <authorList>
            <person name="Zou Y."/>
            <person name="Xue W."/>
            <person name="Luo G."/>
        </authorList>
    </citation>
    <scope>NUCLEOTIDE SEQUENCE [LARGE SCALE GENOMIC DNA]</scope>
    <source>
        <strain evidence="3 4">OM08-14</strain>
    </source>
</reference>
<feature type="domain" description="Glycosyltransferase 2-like" evidence="2">
    <location>
        <begin position="7"/>
        <end position="106"/>
    </location>
</feature>
<dbReference type="PANTHER" id="PTHR22916">
    <property type="entry name" value="GLYCOSYLTRANSFERASE"/>
    <property type="match status" value="1"/>
</dbReference>
<keyword evidence="3" id="KW-0808">Transferase</keyword>
<dbReference type="PANTHER" id="PTHR22916:SF3">
    <property type="entry name" value="UDP-GLCNAC:BETAGAL BETA-1,3-N-ACETYLGLUCOSAMINYLTRANSFERASE-LIKE PROTEIN 1"/>
    <property type="match status" value="1"/>
</dbReference>
<dbReference type="GO" id="GO:0016758">
    <property type="term" value="F:hexosyltransferase activity"/>
    <property type="evidence" value="ECO:0007669"/>
    <property type="project" value="UniProtKB-ARBA"/>
</dbReference>
<dbReference type="Pfam" id="PF00535">
    <property type="entry name" value="Glycos_transf_2"/>
    <property type="match status" value="1"/>
</dbReference>
<proteinExistence type="predicted"/>
<dbReference type="SUPFAM" id="SSF53448">
    <property type="entry name" value="Nucleotide-diphospho-sugar transferases"/>
    <property type="match status" value="1"/>
</dbReference>
<evidence type="ECO:0000313" key="3">
    <source>
        <dbReference type="EMBL" id="RGM38501.1"/>
    </source>
</evidence>
<dbReference type="CDD" id="cd00761">
    <property type="entry name" value="Glyco_tranf_GTA_type"/>
    <property type="match status" value="1"/>
</dbReference>
<evidence type="ECO:0000256" key="1">
    <source>
        <dbReference type="SAM" id="Coils"/>
    </source>
</evidence>
<dbReference type="Gene3D" id="3.90.550.10">
    <property type="entry name" value="Spore Coat Polysaccharide Biosynthesis Protein SpsA, Chain A"/>
    <property type="match status" value="1"/>
</dbReference>
<evidence type="ECO:0000259" key="2">
    <source>
        <dbReference type="Pfam" id="PF00535"/>
    </source>
</evidence>
<sequence>MKNYFFTIFTPCYNGENTIERVFQSVDSQTYLNYEWIIINDGSKDESQKKIESLIKKYQKLSDKIIFLTQTNQGKHVAWNKAVKMAKGDFFLSADCDDSFKPNTLSFFNQKANEIASKDFLKTKYSGINVCCYNPVDNNIIGDKYPYDGLISDNIELEYKYNIYGEHWGIVRTDILKQIKFPQINGHFYNESFLWFSIGLHYKVICFNEPLRAYYYETNSLVNNKSYKLNKDRSYMELHFNWWCIKKIGPRILNYSLKRYLGLIKKVIKCVIKLTLSYIISSK</sequence>
<keyword evidence="1" id="KW-0175">Coiled coil</keyword>
<dbReference type="Proteomes" id="UP000260780">
    <property type="component" value="Unassembled WGS sequence"/>
</dbReference>
<dbReference type="InterPro" id="IPR029044">
    <property type="entry name" value="Nucleotide-diphossugar_trans"/>
</dbReference>